<comment type="function">
    <text evidence="7">Zinc metalloprotease. Provoques deadhesion of endothelial cells from cell cultures, and also degradation of fibronectin, fibrinogen and gelatin in vitro. Its role in the venom is not fully understood but it might act as a spreading factor that facilitates diffusion of other venom toxins. Alternatively, it might be involved in the proteolytic processing of other venom toxins or it might play a role in extra-oral digestion of prey.</text>
</comment>
<dbReference type="SUPFAM" id="SSF55486">
    <property type="entry name" value="Metalloproteases ('zincins'), catalytic domain"/>
    <property type="match status" value="1"/>
</dbReference>
<feature type="binding site" evidence="8">
    <location>
        <position position="41"/>
    </location>
    <ligand>
        <name>Zn(2+)</name>
        <dbReference type="ChEBI" id="CHEBI:29105"/>
        <note>catalytic</note>
    </ligand>
</feature>
<organism evidence="11 12">
    <name type="scientific">Cordylochernes scorpioides</name>
    <dbReference type="NCBI Taxonomy" id="51811"/>
    <lineage>
        <taxon>Eukaryota</taxon>
        <taxon>Metazoa</taxon>
        <taxon>Ecdysozoa</taxon>
        <taxon>Arthropoda</taxon>
        <taxon>Chelicerata</taxon>
        <taxon>Arachnida</taxon>
        <taxon>Pseudoscorpiones</taxon>
        <taxon>Cheliferoidea</taxon>
        <taxon>Chernetidae</taxon>
        <taxon>Cordylochernes</taxon>
    </lineage>
</organism>
<evidence type="ECO:0000256" key="4">
    <source>
        <dbReference type="ARBA" id="ARBA00022801"/>
    </source>
</evidence>
<name>A0ABY6LXY5_9ARAC</name>
<comment type="cofactor">
    <cofactor evidence="8 9">
        <name>Zn(2+)</name>
        <dbReference type="ChEBI" id="CHEBI:29105"/>
    </cofactor>
    <text evidence="8 9">Binds 1 zinc ion per subunit.</text>
</comment>
<evidence type="ECO:0000256" key="9">
    <source>
        <dbReference type="RuleBase" id="RU361183"/>
    </source>
</evidence>
<evidence type="ECO:0000256" key="2">
    <source>
        <dbReference type="ARBA" id="ARBA00022670"/>
    </source>
</evidence>
<dbReference type="Gene3D" id="3.40.390.10">
    <property type="entry name" value="Collagenase (Catalytic Domain)"/>
    <property type="match status" value="1"/>
</dbReference>
<evidence type="ECO:0000313" key="11">
    <source>
        <dbReference type="EMBL" id="UYV84390.1"/>
    </source>
</evidence>
<keyword evidence="4 8" id="KW-0378">Hydrolase</keyword>
<dbReference type="PANTHER" id="PTHR10127:SF780">
    <property type="entry name" value="METALLOENDOPEPTIDASE"/>
    <property type="match status" value="1"/>
</dbReference>
<evidence type="ECO:0000313" key="12">
    <source>
        <dbReference type="Proteomes" id="UP001235939"/>
    </source>
</evidence>
<dbReference type="InterPro" id="IPR001506">
    <property type="entry name" value="Peptidase_M12A"/>
</dbReference>
<keyword evidence="6 8" id="KW-0482">Metalloprotease</keyword>
<feature type="binding site" evidence="8">
    <location>
        <position position="45"/>
    </location>
    <ligand>
        <name>Zn(2+)</name>
        <dbReference type="ChEBI" id="CHEBI:29105"/>
        <note>catalytic</note>
    </ligand>
</feature>
<reference evidence="11 12" key="1">
    <citation type="submission" date="2022-03" db="EMBL/GenBank/DDBJ databases">
        <title>A chromosomal length assembly of Cordylochernes scorpioides.</title>
        <authorList>
            <person name="Zeh D."/>
            <person name="Zeh J."/>
        </authorList>
    </citation>
    <scope>NUCLEOTIDE SEQUENCE [LARGE SCALE GENOMIC DNA]</scope>
    <source>
        <strain evidence="11">IN4F17</strain>
        <tissue evidence="11">Whole Body</tissue>
    </source>
</reference>
<dbReference type="PROSITE" id="PS51864">
    <property type="entry name" value="ASTACIN"/>
    <property type="match status" value="1"/>
</dbReference>
<comment type="subunit">
    <text evidence="1">Monomer.</text>
</comment>
<dbReference type="EMBL" id="CP092886">
    <property type="protein sequence ID" value="UYV84390.1"/>
    <property type="molecule type" value="Genomic_DNA"/>
</dbReference>
<protein>
    <recommendedName>
        <fullName evidence="9">Metalloendopeptidase</fullName>
        <ecNumber evidence="9">3.4.24.-</ecNumber>
    </recommendedName>
</protein>
<dbReference type="EC" id="3.4.24.-" evidence="9"/>
<evidence type="ECO:0000256" key="6">
    <source>
        <dbReference type="ARBA" id="ARBA00023049"/>
    </source>
</evidence>
<dbReference type="PRINTS" id="PR00480">
    <property type="entry name" value="ASTACIN"/>
</dbReference>
<evidence type="ECO:0000256" key="8">
    <source>
        <dbReference type="PROSITE-ProRule" id="PRU01211"/>
    </source>
</evidence>
<evidence type="ECO:0000256" key="5">
    <source>
        <dbReference type="ARBA" id="ARBA00022833"/>
    </source>
</evidence>
<keyword evidence="3 8" id="KW-0479">Metal-binding</keyword>
<gene>
    <name evidence="11" type="ORF">LAZ67_X001997</name>
</gene>
<dbReference type="SMART" id="SM00235">
    <property type="entry name" value="ZnMc"/>
    <property type="match status" value="1"/>
</dbReference>
<keyword evidence="5 8" id="KW-0862">Zinc</keyword>
<dbReference type="Pfam" id="PF01400">
    <property type="entry name" value="Astacin"/>
    <property type="match status" value="1"/>
</dbReference>
<dbReference type="InterPro" id="IPR024079">
    <property type="entry name" value="MetalloPept_cat_dom_sf"/>
</dbReference>
<proteinExistence type="predicted"/>
<dbReference type="InterPro" id="IPR034035">
    <property type="entry name" value="Astacin-like_dom"/>
</dbReference>
<keyword evidence="2 8" id="KW-0645">Protease</keyword>
<evidence type="ECO:0000256" key="3">
    <source>
        <dbReference type="ARBA" id="ARBA00022723"/>
    </source>
</evidence>
<feature type="binding site" evidence="8">
    <location>
        <position position="51"/>
    </location>
    <ligand>
        <name>Zn(2+)</name>
        <dbReference type="ChEBI" id="CHEBI:29105"/>
        <note>catalytic</note>
    </ligand>
</feature>
<accession>A0ABY6LXY5</accession>
<sequence length="163" mass="18696">MFALVDNKDFDRCYSYVGRTGLGAQPLSIGPGCEYLGIVIHELMHAIGFEHEQSRADRDNYVNILWDNIKPGAESQFAKYTLAQIQHLGEPYDYASVMHYEKNAFSKRRDLPTIEPKRAGVRMGQRRGFSHVDIRKINKLYGCKGRSEDLTGEFYPITLVYKN</sequence>
<dbReference type="InterPro" id="IPR006026">
    <property type="entry name" value="Peptidase_Metallo"/>
</dbReference>
<feature type="domain" description="Peptidase M12A" evidence="10">
    <location>
        <begin position="1"/>
        <end position="144"/>
    </location>
</feature>
<dbReference type="PANTHER" id="PTHR10127">
    <property type="entry name" value="DISCOIDIN, CUB, EGF, LAMININ , AND ZINC METALLOPROTEASE DOMAIN CONTAINING"/>
    <property type="match status" value="1"/>
</dbReference>
<evidence type="ECO:0000259" key="10">
    <source>
        <dbReference type="PROSITE" id="PS51864"/>
    </source>
</evidence>
<dbReference type="Proteomes" id="UP001235939">
    <property type="component" value="Chromosome X"/>
</dbReference>
<dbReference type="CDD" id="cd04280">
    <property type="entry name" value="ZnMc_astacin_like"/>
    <property type="match status" value="1"/>
</dbReference>
<keyword evidence="12" id="KW-1185">Reference proteome</keyword>
<evidence type="ECO:0000256" key="1">
    <source>
        <dbReference type="ARBA" id="ARBA00011245"/>
    </source>
</evidence>
<comment type="caution">
    <text evidence="8">Lacks conserved residue(s) required for the propagation of feature annotation.</text>
</comment>
<feature type="active site" evidence="8">
    <location>
        <position position="42"/>
    </location>
</feature>
<evidence type="ECO:0000256" key="7">
    <source>
        <dbReference type="ARBA" id="ARBA00025529"/>
    </source>
</evidence>